<gene>
    <name evidence="1" type="ORF">APLA_LOCUS7994</name>
</gene>
<sequence length="73" mass="8011">MCTREVNELSARARFVELRRHRKMCPPGGSGASCDCAGRRRTSIDGGELLACSAPLAPSPFLPTSPPRRRMLR</sequence>
<comment type="caution">
    <text evidence="1">The sequence shown here is derived from an EMBL/GenBank/DDBJ whole genome shotgun (WGS) entry which is preliminary data.</text>
</comment>
<evidence type="ECO:0000313" key="1">
    <source>
        <dbReference type="EMBL" id="CAB3238007.1"/>
    </source>
</evidence>
<dbReference type="OrthoDB" id="272245at2759"/>
<name>A0A8S0ZWI4_ARCPL</name>
<accession>A0A8S0ZWI4</accession>
<proteinExistence type="predicted"/>
<dbReference type="PROSITE" id="PS51257">
    <property type="entry name" value="PROKAR_LIPOPROTEIN"/>
    <property type="match status" value="1"/>
</dbReference>
<dbReference type="Proteomes" id="UP000494256">
    <property type="component" value="Unassembled WGS sequence"/>
</dbReference>
<dbReference type="EMBL" id="CADEBD010000305">
    <property type="protein sequence ID" value="CAB3238007.1"/>
    <property type="molecule type" value="Genomic_DNA"/>
</dbReference>
<evidence type="ECO:0000313" key="2">
    <source>
        <dbReference type="Proteomes" id="UP000494256"/>
    </source>
</evidence>
<protein>
    <submittedName>
        <fullName evidence="1">Uncharacterized protein</fullName>
    </submittedName>
</protein>
<reference evidence="1 2" key="1">
    <citation type="submission" date="2020-04" db="EMBL/GenBank/DDBJ databases">
        <authorList>
            <person name="Wallbank WR R."/>
            <person name="Pardo Diaz C."/>
            <person name="Kozak K."/>
            <person name="Martin S."/>
            <person name="Jiggins C."/>
            <person name="Moest M."/>
            <person name="Warren A I."/>
            <person name="Byers J.R.P. K."/>
            <person name="Montejo-Kovacevich G."/>
            <person name="Yen C E."/>
        </authorList>
    </citation>
    <scope>NUCLEOTIDE SEQUENCE [LARGE SCALE GENOMIC DNA]</scope>
</reference>
<dbReference type="AlphaFoldDB" id="A0A8S0ZWI4"/>
<organism evidence="1 2">
    <name type="scientific">Arctia plantaginis</name>
    <name type="common">Wood tiger moth</name>
    <name type="synonym">Phalaena plantaginis</name>
    <dbReference type="NCBI Taxonomy" id="874455"/>
    <lineage>
        <taxon>Eukaryota</taxon>
        <taxon>Metazoa</taxon>
        <taxon>Ecdysozoa</taxon>
        <taxon>Arthropoda</taxon>
        <taxon>Hexapoda</taxon>
        <taxon>Insecta</taxon>
        <taxon>Pterygota</taxon>
        <taxon>Neoptera</taxon>
        <taxon>Endopterygota</taxon>
        <taxon>Lepidoptera</taxon>
        <taxon>Glossata</taxon>
        <taxon>Ditrysia</taxon>
        <taxon>Noctuoidea</taxon>
        <taxon>Erebidae</taxon>
        <taxon>Arctiinae</taxon>
        <taxon>Arctia</taxon>
    </lineage>
</organism>